<organism evidence="3 4">
    <name type="scientific">Cylicocyclus nassatus</name>
    <name type="common">Nematode worm</name>
    <dbReference type="NCBI Taxonomy" id="53992"/>
    <lineage>
        <taxon>Eukaryota</taxon>
        <taxon>Metazoa</taxon>
        <taxon>Ecdysozoa</taxon>
        <taxon>Nematoda</taxon>
        <taxon>Chromadorea</taxon>
        <taxon>Rhabditida</taxon>
        <taxon>Rhabditina</taxon>
        <taxon>Rhabditomorpha</taxon>
        <taxon>Strongyloidea</taxon>
        <taxon>Strongylidae</taxon>
        <taxon>Cylicocyclus</taxon>
    </lineage>
</organism>
<evidence type="ECO:0000313" key="4">
    <source>
        <dbReference type="Proteomes" id="UP001176961"/>
    </source>
</evidence>
<dbReference type="PROSITE" id="PS51767">
    <property type="entry name" value="PEPTIDASE_A1"/>
    <property type="match status" value="1"/>
</dbReference>
<evidence type="ECO:0000259" key="2">
    <source>
        <dbReference type="PROSITE" id="PS51767"/>
    </source>
</evidence>
<comment type="caution">
    <text evidence="3">The sequence shown here is derived from an EMBL/GenBank/DDBJ whole genome shotgun (WGS) entry which is preliminary data.</text>
</comment>
<evidence type="ECO:0000313" key="3">
    <source>
        <dbReference type="EMBL" id="CAJ0601982.1"/>
    </source>
</evidence>
<keyword evidence="1" id="KW-0732">Signal</keyword>
<dbReference type="InterPro" id="IPR033121">
    <property type="entry name" value="PEPTIDASE_A1"/>
</dbReference>
<keyword evidence="4" id="KW-1185">Reference proteome</keyword>
<gene>
    <name evidence="3" type="ORF">CYNAS_LOCUS13965</name>
</gene>
<dbReference type="Proteomes" id="UP001176961">
    <property type="component" value="Unassembled WGS sequence"/>
</dbReference>
<protein>
    <recommendedName>
        <fullName evidence="2">Peptidase A1 domain-containing protein</fullName>
    </recommendedName>
</protein>
<sequence>MLITTIFVILVTKWQVLNVECQKTQERTSSFSAINSIALFAGDQGYAHSVMIGSNRKQFTVLVTLNSPLLWIPSIACTTRDPAVLAKCDVIVDVCIRSFEETMRPSPIVDLALHAVKFESPTVMKITQLMSVIP</sequence>
<proteinExistence type="predicted"/>
<feature type="chain" id="PRO_5041442909" description="Peptidase A1 domain-containing protein" evidence="1">
    <location>
        <begin position="22"/>
        <end position="134"/>
    </location>
</feature>
<accession>A0AA36H136</accession>
<dbReference type="Gene3D" id="2.40.70.10">
    <property type="entry name" value="Acid Proteases"/>
    <property type="match status" value="1"/>
</dbReference>
<feature type="domain" description="Peptidase A1" evidence="2">
    <location>
        <begin position="46"/>
        <end position="134"/>
    </location>
</feature>
<feature type="signal peptide" evidence="1">
    <location>
        <begin position="1"/>
        <end position="21"/>
    </location>
</feature>
<dbReference type="EMBL" id="CATQJL010000305">
    <property type="protein sequence ID" value="CAJ0601982.1"/>
    <property type="molecule type" value="Genomic_DNA"/>
</dbReference>
<dbReference type="InterPro" id="IPR021109">
    <property type="entry name" value="Peptidase_aspartic_dom_sf"/>
</dbReference>
<dbReference type="AlphaFoldDB" id="A0AA36H136"/>
<dbReference type="SUPFAM" id="SSF50630">
    <property type="entry name" value="Acid proteases"/>
    <property type="match status" value="1"/>
</dbReference>
<reference evidence="3" key="1">
    <citation type="submission" date="2023-07" db="EMBL/GenBank/DDBJ databases">
        <authorList>
            <consortium name="CYATHOMIX"/>
        </authorList>
    </citation>
    <scope>NUCLEOTIDE SEQUENCE</scope>
    <source>
        <strain evidence="3">N/A</strain>
    </source>
</reference>
<name>A0AA36H136_CYLNA</name>
<evidence type="ECO:0000256" key="1">
    <source>
        <dbReference type="SAM" id="SignalP"/>
    </source>
</evidence>